<accession>A0A087UUS3</accession>
<organism evidence="3 4">
    <name type="scientific">Stegodyphus mimosarum</name>
    <name type="common">African social velvet spider</name>
    <dbReference type="NCBI Taxonomy" id="407821"/>
    <lineage>
        <taxon>Eukaryota</taxon>
        <taxon>Metazoa</taxon>
        <taxon>Ecdysozoa</taxon>
        <taxon>Arthropoda</taxon>
        <taxon>Chelicerata</taxon>
        <taxon>Arachnida</taxon>
        <taxon>Araneae</taxon>
        <taxon>Araneomorphae</taxon>
        <taxon>Entelegynae</taxon>
        <taxon>Eresoidea</taxon>
        <taxon>Eresidae</taxon>
        <taxon>Stegodyphus</taxon>
    </lineage>
</organism>
<reference evidence="3 4" key="1">
    <citation type="submission" date="2013-11" db="EMBL/GenBank/DDBJ databases">
        <title>Genome sequencing of Stegodyphus mimosarum.</title>
        <authorList>
            <person name="Bechsgaard J."/>
        </authorList>
    </citation>
    <scope>NUCLEOTIDE SEQUENCE [LARGE SCALE GENOMIC DNA]</scope>
</reference>
<evidence type="ECO:0000256" key="1">
    <source>
        <dbReference type="ARBA" id="ARBA00007692"/>
    </source>
</evidence>
<keyword evidence="2" id="KW-0809">Transit peptide</keyword>
<evidence type="ECO:0000313" key="3">
    <source>
        <dbReference type="EMBL" id="KFM81112.1"/>
    </source>
</evidence>
<dbReference type="GO" id="GO:0006390">
    <property type="term" value="P:mitochondrial transcription"/>
    <property type="evidence" value="ECO:0007669"/>
    <property type="project" value="TreeGrafter"/>
</dbReference>
<dbReference type="PANTHER" id="PTHR13068:SF112">
    <property type="entry name" value="TRANSCRIPTION TERMINATION FACTOR 3, MITOCHONDRIAL"/>
    <property type="match status" value="1"/>
</dbReference>
<sequence>MLKQSLRYCTVGKAYLSIVAKCSSSPLFEKLRCELRVQRKLTNLDHLRHVHKNITETITSEEDAKTLIAKIERAALDYKPPKPFEEVQNNKDAVDFLDELGPPLPVAFNLAAYVNRSETLVKLVQLGVDLSRIENNPEKAKYVLQLEFEKDVKCHIQFLLDNGVDSDELGKYITNNPFIFKESIENLEIRINYLKSKKFSENAISHMITRNPLLLSMDTRKVDSRLGFFQKQFSLTGDEVRCFATKCPKLISYPFKKIMEKLFIFKEELGFSSKEMKIFLLSKPKIWMLGPKIVRERFDIVHNLMGLSHEQILKFPGVFLKRGFLLKQRHQYLAHLGRAQYDHRKPNFISLADIATTTDSTFCKICAHTSVDQYNEFLKTL</sequence>
<proteinExistence type="inferred from homology"/>
<dbReference type="InterPro" id="IPR038538">
    <property type="entry name" value="MTERF_sf"/>
</dbReference>
<dbReference type="PANTHER" id="PTHR13068">
    <property type="entry name" value="CGI-12 PROTEIN-RELATED"/>
    <property type="match status" value="1"/>
</dbReference>
<comment type="similarity">
    <text evidence="1">Belongs to the mTERF family.</text>
</comment>
<dbReference type="OMA" id="NPFWLMF"/>
<keyword evidence="4" id="KW-1185">Reference proteome</keyword>
<gene>
    <name evidence="3" type="ORF">X975_25376</name>
</gene>
<dbReference type="STRING" id="407821.A0A087UUS3"/>
<dbReference type="SMART" id="SM00733">
    <property type="entry name" value="Mterf"/>
    <property type="match status" value="5"/>
</dbReference>
<dbReference type="Gene3D" id="1.25.70.10">
    <property type="entry name" value="Transcription termination factor 3, mitochondrial"/>
    <property type="match status" value="1"/>
</dbReference>
<protein>
    <submittedName>
        <fullName evidence="3">mTERF domain-containing protein 1, mitochondrial</fullName>
    </submittedName>
</protein>
<dbReference type="GO" id="GO:0061668">
    <property type="term" value="P:mitochondrial ribosome assembly"/>
    <property type="evidence" value="ECO:0007669"/>
    <property type="project" value="TreeGrafter"/>
</dbReference>
<dbReference type="Pfam" id="PF02536">
    <property type="entry name" value="mTERF"/>
    <property type="match status" value="1"/>
</dbReference>
<dbReference type="GO" id="GO:0003676">
    <property type="term" value="F:nucleic acid binding"/>
    <property type="evidence" value="ECO:0007669"/>
    <property type="project" value="InterPro"/>
</dbReference>
<feature type="non-terminal residue" evidence="3">
    <location>
        <position position="381"/>
    </location>
</feature>
<evidence type="ECO:0000313" key="4">
    <source>
        <dbReference type="Proteomes" id="UP000054359"/>
    </source>
</evidence>
<dbReference type="Proteomes" id="UP000054359">
    <property type="component" value="Unassembled WGS sequence"/>
</dbReference>
<evidence type="ECO:0000256" key="2">
    <source>
        <dbReference type="ARBA" id="ARBA00022946"/>
    </source>
</evidence>
<name>A0A087UUS3_STEMI</name>
<dbReference type="EMBL" id="KK121736">
    <property type="protein sequence ID" value="KFM81112.1"/>
    <property type="molecule type" value="Genomic_DNA"/>
</dbReference>
<dbReference type="InterPro" id="IPR003690">
    <property type="entry name" value="MTERF"/>
</dbReference>
<dbReference type="AlphaFoldDB" id="A0A087UUS3"/>
<dbReference type="OrthoDB" id="637682at2759"/>
<dbReference type="GO" id="GO:0005739">
    <property type="term" value="C:mitochondrion"/>
    <property type="evidence" value="ECO:0007669"/>
    <property type="project" value="TreeGrafter"/>
</dbReference>